<dbReference type="Proteomes" id="UP000249185">
    <property type="component" value="Unassembled WGS sequence"/>
</dbReference>
<dbReference type="AlphaFoldDB" id="A0A2W5ND01"/>
<accession>A0A2W5ND01</accession>
<proteinExistence type="inferred from homology"/>
<dbReference type="InterPro" id="IPR002145">
    <property type="entry name" value="CopG"/>
</dbReference>
<dbReference type="SUPFAM" id="SSF55021">
    <property type="entry name" value="ACT-like"/>
    <property type="match status" value="1"/>
</dbReference>
<keyword evidence="4" id="KW-0804">Transcription</keyword>
<evidence type="ECO:0000313" key="7">
    <source>
        <dbReference type="EMBL" id="PZQ50119.1"/>
    </source>
</evidence>
<dbReference type="GO" id="GO:0006355">
    <property type="term" value="P:regulation of DNA-templated transcription"/>
    <property type="evidence" value="ECO:0007669"/>
    <property type="project" value="InterPro"/>
</dbReference>
<dbReference type="Gene3D" id="1.10.1220.10">
    <property type="entry name" value="Met repressor-like"/>
    <property type="match status" value="1"/>
</dbReference>
<evidence type="ECO:0000259" key="5">
    <source>
        <dbReference type="Pfam" id="PF01402"/>
    </source>
</evidence>
<gene>
    <name evidence="7" type="ORF">DI556_08605</name>
</gene>
<dbReference type="InterPro" id="IPR013321">
    <property type="entry name" value="Arc_rbn_hlx_hlx"/>
</dbReference>
<evidence type="ECO:0000256" key="3">
    <source>
        <dbReference type="ARBA" id="ARBA00023125"/>
    </source>
</evidence>
<feature type="domain" description="Transcription factor NikR nickel binding C-terminal" evidence="6">
    <location>
        <begin position="54"/>
        <end position="128"/>
    </location>
</feature>
<dbReference type="PANTHER" id="PTHR34719:SF2">
    <property type="entry name" value="NICKEL-RESPONSIVE REGULATOR"/>
    <property type="match status" value="1"/>
</dbReference>
<organism evidence="7 8">
    <name type="scientific">Rhodovulum sulfidophilum</name>
    <name type="common">Rhodobacter sulfidophilus</name>
    <dbReference type="NCBI Taxonomy" id="35806"/>
    <lineage>
        <taxon>Bacteria</taxon>
        <taxon>Pseudomonadati</taxon>
        <taxon>Pseudomonadota</taxon>
        <taxon>Alphaproteobacteria</taxon>
        <taxon>Rhodobacterales</taxon>
        <taxon>Paracoccaceae</taxon>
        <taxon>Rhodovulum</taxon>
    </lineage>
</organism>
<dbReference type="PANTHER" id="PTHR34719">
    <property type="entry name" value="NICKEL-RESPONSIVE REGULATOR"/>
    <property type="match status" value="1"/>
</dbReference>
<dbReference type="CDD" id="cd22231">
    <property type="entry name" value="RHH_NikR_HicB-like"/>
    <property type="match status" value="1"/>
</dbReference>
<dbReference type="GO" id="GO:0003677">
    <property type="term" value="F:DNA binding"/>
    <property type="evidence" value="ECO:0007669"/>
    <property type="project" value="UniProtKB-KW"/>
</dbReference>
<evidence type="ECO:0000256" key="1">
    <source>
        <dbReference type="ARBA" id="ARBA00008478"/>
    </source>
</evidence>
<dbReference type="InterPro" id="IPR050192">
    <property type="entry name" value="CopG/NikR_regulator"/>
</dbReference>
<evidence type="ECO:0000256" key="2">
    <source>
        <dbReference type="ARBA" id="ARBA00023015"/>
    </source>
</evidence>
<dbReference type="InterPro" id="IPR010985">
    <property type="entry name" value="Ribbon_hlx_hlx"/>
</dbReference>
<dbReference type="Gene3D" id="3.30.70.1150">
    <property type="entry name" value="ACT-like. Chain A, domain 2"/>
    <property type="match status" value="1"/>
</dbReference>
<dbReference type="Pfam" id="PF01402">
    <property type="entry name" value="RHH_1"/>
    <property type="match status" value="1"/>
</dbReference>
<keyword evidence="2" id="KW-0805">Transcription regulation</keyword>
<dbReference type="Pfam" id="PF08753">
    <property type="entry name" value="NikR_C"/>
    <property type="match status" value="1"/>
</dbReference>
<comment type="similarity">
    <text evidence="1">Belongs to the transcriptional regulatory CopG/NikR family.</text>
</comment>
<dbReference type="InterPro" id="IPR045865">
    <property type="entry name" value="ACT-like_dom_sf"/>
</dbReference>
<evidence type="ECO:0000313" key="8">
    <source>
        <dbReference type="Proteomes" id="UP000249185"/>
    </source>
</evidence>
<comment type="caution">
    <text evidence="7">The sequence shown here is derived from an EMBL/GenBank/DDBJ whole genome shotgun (WGS) entry which is preliminary data.</text>
</comment>
<dbReference type="NCBIfam" id="NF002815">
    <property type="entry name" value="PRK02967.1"/>
    <property type="match status" value="1"/>
</dbReference>
<evidence type="ECO:0000259" key="6">
    <source>
        <dbReference type="Pfam" id="PF08753"/>
    </source>
</evidence>
<dbReference type="SUPFAM" id="SSF47598">
    <property type="entry name" value="Ribbon-helix-helix"/>
    <property type="match status" value="1"/>
</dbReference>
<dbReference type="EMBL" id="QFPW01000005">
    <property type="protein sequence ID" value="PZQ50119.1"/>
    <property type="molecule type" value="Genomic_DNA"/>
</dbReference>
<name>A0A2W5ND01_RHOSU</name>
<protein>
    <submittedName>
        <fullName evidence="7">Nickel-responsive transcriptional regulator NikR</fullName>
    </submittedName>
</protein>
<dbReference type="InterPro" id="IPR027271">
    <property type="entry name" value="Acetolactate_synth/TF_NikR_C"/>
</dbReference>
<evidence type="ECO:0000256" key="4">
    <source>
        <dbReference type="ARBA" id="ARBA00023163"/>
    </source>
</evidence>
<dbReference type="InterPro" id="IPR014864">
    <property type="entry name" value="TF_NikR_Ni-bd_C"/>
</dbReference>
<reference evidence="7 8" key="1">
    <citation type="submission" date="2017-08" db="EMBL/GenBank/DDBJ databases">
        <title>Infants hospitalized years apart are colonized by the same room-sourced microbial strains.</title>
        <authorList>
            <person name="Brooks B."/>
            <person name="Olm M.R."/>
            <person name="Firek B.A."/>
            <person name="Baker R."/>
            <person name="Thomas B.C."/>
            <person name="Morowitz M.J."/>
            <person name="Banfield J.F."/>
        </authorList>
    </citation>
    <scope>NUCLEOTIDE SEQUENCE [LARGE SCALE GENOMIC DNA]</scope>
    <source>
        <strain evidence="7">S2_005_002_R2_34</strain>
    </source>
</reference>
<keyword evidence="3" id="KW-0238">DNA-binding</keyword>
<feature type="domain" description="Ribbon-helix-helix protein CopG" evidence="5">
    <location>
        <begin position="3"/>
        <end position="41"/>
    </location>
</feature>
<sequence>MQRITITMDDDLAAELDAFIGASGAFNRSEAIRDLVRRGLAARGAERREADCLGVLSYAIDHSLRDLGRRVPLGRLERHDETVAALSVPVDHTTTVDVVVMRGTVASVGDYAESLFLERGVRHGALALVPVERAEEHRHDDESRPHVHLRVQDTF</sequence>